<dbReference type="Pfam" id="PF12802">
    <property type="entry name" value="MarR_2"/>
    <property type="match status" value="1"/>
</dbReference>
<organism evidence="4 5">
    <name type="scientific">Streptomyces alboflavus</name>
    <dbReference type="NCBI Taxonomy" id="67267"/>
    <lineage>
        <taxon>Bacteria</taxon>
        <taxon>Bacillati</taxon>
        <taxon>Actinomycetota</taxon>
        <taxon>Actinomycetes</taxon>
        <taxon>Kitasatosporales</taxon>
        <taxon>Streptomycetaceae</taxon>
        <taxon>Streptomyces</taxon>
    </lineage>
</organism>
<evidence type="ECO:0000256" key="2">
    <source>
        <dbReference type="SAM" id="MobiDB-lite"/>
    </source>
</evidence>
<dbReference type="CDD" id="cd24076">
    <property type="entry name" value="ASKHA_ATPase_ROK_BsXylR-like"/>
    <property type="match status" value="1"/>
</dbReference>
<dbReference type="KEGG" id="salf:SMD44_08171"/>
<dbReference type="AlphaFoldDB" id="A0A1Z1WQK3"/>
<feature type="domain" description="HTH marR-type" evidence="3">
    <location>
        <begin position="178"/>
        <end position="228"/>
    </location>
</feature>
<reference evidence="4 5" key="1">
    <citation type="submission" date="2017-05" db="EMBL/GenBank/DDBJ databases">
        <title>Streptomyces alboflavus Genome sequencing and assembly.</title>
        <authorList>
            <person name="Wang Y."/>
            <person name="Du B."/>
            <person name="Ding Y."/>
            <person name="Liu H."/>
            <person name="Hou Q."/>
            <person name="Liu K."/>
            <person name="Wang C."/>
            <person name="Yao L."/>
        </authorList>
    </citation>
    <scope>NUCLEOTIDE SEQUENCE [LARGE SCALE GENOMIC DNA]</scope>
    <source>
        <strain evidence="4 5">MDJK44</strain>
    </source>
</reference>
<accession>A0A1Z1WQK3</accession>
<dbReference type="PANTHER" id="PTHR18964">
    <property type="entry name" value="ROK (REPRESSOR, ORF, KINASE) FAMILY"/>
    <property type="match status" value="1"/>
</dbReference>
<dbReference type="EMBL" id="CP021748">
    <property type="protein sequence ID" value="ARX88684.1"/>
    <property type="molecule type" value="Genomic_DNA"/>
</dbReference>
<feature type="compositionally biased region" description="Low complexity" evidence="2">
    <location>
        <begin position="97"/>
        <end position="116"/>
    </location>
</feature>
<dbReference type="PANTHER" id="PTHR18964:SF149">
    <property type="entry name" value="BIFUNCTIONAL UDP-N-ACETYLGLUCOSAMINE 2-EPIMERASE_N-ACETYLMANNOSAMINE KINASE"/>
    <property type="match status" value="1"/>
</dbReference>
<dbReference type="eggNOG" id="COG1940">
    <property type="taxonomic scope" value="Bacteria"/>
</dbReference>
<dbReference type="InterPro" id="IPR043129">
    <property type="entry name" value="ATPase_NBD"/>
</dbReference>
<dbReference type="Gene3D" id="3.30.420.40">
    <property type="match status" value="3"/>
</dbReference>
<dbReference type="InterPro" id="IPR036388">
    <property type="entry name" value="WH-like_DNA-bd_sf"/>
</dbReference>
<sequence>MLQAAYDGAVHALLGALDAVLDAEADRSEPLLLIGGGARGTAWQETVRRLSGRPVQIPEARELVALGAAAQAAGLLSGEDPAAVARRWGTARGLSWRQSNGTSRRSSGSRPSSPMRHPCWMGIMGRDGTERVEDGRGGAEAGATRERTLTARQERPAHGTRERLADTQQGMRRRNLSRVMHAVAAQGTLSRAAVASRIGLTRAAVSTLVDELIRAGLLDELGPERPGRVGRPGSALAVSARGPAGIGAEIGVDHLAVCAVDLRGEVRARAVRRVGNRGRTPRPVLADLAALIRDVAGEAELEGLRPAGLAVAVPGLVARDTHTVVRAPNLDWHDADLGALLPSELPLTVDNEANFGALAELWLGGAAPADFLHVSAEIGIGAALVVDGQLLRGSRGFAGELGHVPVWPEGPQCACGGRGCLEQYAGEEAVLRAAGLAPGADRVGLLAERALAGDAKARAALRGAGTALGVALTGAVNLLDPRAVVLGGALSRLAPWLLPSLEGELGRRIAGPGCEVVVSGVGPDGPLLGAAHAVVRAVLDDPAGVA</sequence>
<keyword evidence="5" id="KW-1185">Reference proteome</keyword>
<gene>
    <name evidence="4" type="ORF">SMD44_08171</name>
</gene>
<feature type="region of interest" description="Disordered" evidence="2">
    <location>
        <begin position="94"/>
        <end position="163"/>
    </location>
</feature>
<dbReference type="STRING" id="67267.GCA_000716675_02951"/>
<dbReference type="Gene3D" id="1.10.10.10">
    <property type="entry name" value="Winged helix-like DNA-binding domain superfamily/Winged helix DNA-binding domain"/>
    <property type="match status" value="1"/>
</dbReference>
<dbReference type="SUPFAM" id="SSF46785">
    <property type="entry name" value="Winged helix' DNA-binding domain"/>
    <property type="match status" value="1"/>
</dbReference>
<dbReference type="Pfam" id="PF00480">
    <property type="entry name" value="ROK"/>
    <property type="match status" value="1"/>
</dbReference>
<evidence type="ECO:0000313" key="5">
    <source>
        <dbReference type="Proteomes" id="UP000195880"/>
    </source>
</evidence>
<name>A0A1Z1WQK3_9ACTN</name>
<dbReference type="InterPro" id="IPR000600">
    <property type="entry name" value="ROK"/>
</dbReference>
<dbReference type="SUPFAM" id="SSF53067">
    <property type="entry name" value="Actin-like ATPase domain"/>
    <property type="match status" value="2"/>
</dbReference>
<proteinExistence type="inferred from homology"/>
<dbReference type="InterPro" id="IPR036390">
    <property type="entry name" value="WH_DNA-bd_sf"/>
</dbReference>
<evidence type="ECO:0000259" key="3">
    <source>
        <dbReference type="Pfam" id="PF12802"/>
    </source>
</evidence>
<dbReference type="GO" id="GO:0003700">
    <property type="term" value="F:DNA-binding transcription factor activity"/>
    <property type="evidence" value="ECO:0007669"/>
    <property type="project" value="InterPro"/>
</dbReference>
<protein>
    <submittedName>
        <fullName evidence="4">ROK family protein</fullName>
    </submittedName>
</protein>
<comment type="similarity">
    <text evidence="1">Belongs to the ROK (NagC/XylR) family.</text>
</comment>
<feature type="compositionally biased region" description="Basic and acidic residues" evidence="2">
    <location>
        <begin position="127"/>
        <end position="163"/>
    </location>
</feature>
<evidence type="ECO:0000313" key="4">
    <source>
        <dbReference type="EMBL" id="ARX88684.1"/>
    </source>
</evidence>
<dbReference type="eggNOG" id="COG1846">
    <property type="taxonomic scope" value="Bacteria"/>
</dbReference>
<dbReference type="Proteomes" id="UP000195880">
    <property type="component" value="Chromosome"/>
</dbReference>
<evidence type="ECO:0000256" key="1">
    <source>
        <dbReference type="ARBA" id="ARBA00006479"/>
    </source>
</evidence>
<dbReference type="InterPro" id="IPR000835">
    <property type="entry name" value="HTH_MarR-typ"/>
</dbReference>